<proteinExistence type="predicted"/>
<accession>A0A412YUC4</accession>
<evidence type="ECO:0000313" key="1">
    <source>
        <dbReference type="EMBL" id="RGV69983.1"/>
    </source>
</evidence>
<protein>
    <submittedName>
        <fullName evidence="1">Uncharacterized protein</fullName>
    </submittedName>
</protein>
<gene>
    <name evidence="1" type="ORF">DWW02_27795</name>
</gene>
<dbReference type="AlphaFoldDB" id="A0A412YUC4"/>
<dbReference type="EMBL" id="QRZM01000022">
    <property type="protein sequence ID" value="RGV69983.1"/>
    <property type="molecule type" value="Genomic_DNA"/>
</dbReference>
<dbReference type="Proteomes" id="UP000284543">
    <property type="component" value="Unassembled WGS sequence"/>
</dbReference>
<comment type="caution">
    <text evidence="1">The sequence shown here is derived from an EMBL/GenBank/DDBJ whole genome shotgun (WGS) entry which is preliminary data.</text>
</comment>
<evidence type="ECO:0000313" key="2">
    <source>
        <dbReference type="Proteomes" id="UP000284543"/>
    </source>
</evidence>
<reference evidence="1 2" key="1">
    <citation type="submission" date="2018-08" db="EMBL/GenBank/DDBJ databases">
        <title>A genome reference for cultivated species of the human gut microbiota.</title>
        <authorList>
            <person name="Zou Y."/>
            <person name="Xue W."/>
            <person name="Luo G."/>
        </authorList>
    </citation>
    <scope>NUCLEOTIDE SEQUENCE [LARGE SCALE GENOMIC DNA]</scope>
    <source>
        <strain evidence="1 2">AF14-18</strain>
    </source>
</reference>
<organism evidence="1 2">
    <name type="scientific">Enterocloster bolteae</name>
    <dbReference type="NCBI Taxonomy" id="208479"/>
    <lineage>
        <taxon>Bacteria</taxon>
        <taxon>Bacillati</taxon>
        <taxon>Bacillota</taxon>
        <taxon>Clostridia</taxon>
        <taxon>Lachnospirales</taxon>
        <taxon>Lachnospiraceae</taxon>
        <taxon>Enterocloster</taxon>
    </lineage>
</organism>
<name>A0A412YUC4_9FIRM</name>
<dbReference type="RefSeq" id="WP_002571323.1">
    <property type="nucleotide sequence ID" value="NZ_CBCSIM010000005.1"/>
</dbReference>
<sequence length="120" mass="13953">MTNDQRAEQIIKEYGFHFKDIPKQEIINLIQMEIANYQPDSSEYIRLLCGYLYCLGDISDVPLLEKAKYSINMDVGCMIDGEWIDSLKNGGIETQCTGSRQEIINNFVSYYNNFQPEDEY</sequence>